<dbReference type="Pfam" id="PF00132">
    <property type="entry name" value="Hexapep"/>
    <property type="match status" value="1"/>
</dbReference>
<dbReference type="RefSeq" id="WP_323737937.1">
    <property type="nucleotide sequence ID" value="NZ_CP112932.1"/>
</dbReference>
<dbReference type="CDD" id="cd03360">
    <property type="entry name" value="LbH_AT_putative"/>
    <property type="match status" value="1"/>
</dbReference>
<proteinExistence type="inferred from homology"/>
<evidence type="ECO:0000256" key="1">
    <source>
        <dbReference type="ARBA" id="ARBA00007274"/>
    </source>
</evidence>
<protein>
    <submittedName>
        <fullName evidence="2">Acetyltransferase</fullName>
    </submittedName>
</protein>
<accession>A0ABZ0UVL3</accession>
<dbReference type="PANTHER" id="PTHR43300">
    <property type="entry name" value="ACETYLTRANSFERASE"/>
    <property type="match status" value="1"/>
</dbReference>
<evidence type="ECO:0000313" key="3">
    <source>
        <dbReference type="Proteomes" id="UP001326613"/>
    </source>
</evidence>
<dbReference type="Proteomes" id="UP001326613">
    <property type="component" value="Chromosome"/>
</dbReference>
<dbReference type="EMBL" id="CP112932">
    <property type="protein sequence ID" value="WPY01137.1"/>
    <property type="molecule type" value="Genomic_DNA"/>
</dbReference>
<dbReference type="SUPFAM" id="SSF51161">
    <property type="entry name" value="Trimeric LpxA-like enzymes"/>
    <property type="match status" value="1"/>
</dbReference>
<dbReference type="Gene3D" id="2.160.10.10">
    <property type="entry name" value="Hexapeptide repeat proteins"/>
    <property type="match status" value="1"/>
</dbReference>
<gene>
    <name evidence="2" type="ORF">Trichorick_01040</name>
</gene>
<dbReference type="NCBIfam" id="TIGR03570">
    <property type="entry name" value="NeuD_NnaD"/>
    <property type="match status" value="1"/>
</dbReference>
<dbReference type="InterPro" id="IPR011004">
    <property type="entry name" value="Trimer_LpxA-like_sf"/>
</dbReference>
<dbReference type="InterPro" id="IPR020019">
    <property type="entry name" value="AcTrfase_PglD-like"/>
</dbReference>
<dbReference type="Gene3D" id="3.40.50.20">
    <property type="match status" value="1"/>
</dbReference>
<name>A0ABZ0UVL3_9RICK</name>
<dbReference type="PANTHER" id="PTHR43300:SF4">
    <property type="entry name" value="ACYL-[ACYL-CARRIER-PROTEIN]--UDP-N-ACETYLGLUCOSAMINE O-ACYLTRANSFERASE"/>
    <property type="match status" value="1"/>
</dbReference>
<sequence>MSDIKKVVIIGDSSFAQIAFEYFNNDSPYQVVGFAVESKFRKQDSLFNIPVIDFEKIELYFPNKNHEVFVAVTYVQLNRVRTRLYLEAKNKGYKMASYVSSRAFCWGNVKLGEHVFIFEDNTLQPFVEIGNNVVLWSGNHIGHHSIIRDNCFISSHVVISGHCDIGKNCFMGVNSTISNNIIIADDCLIGIGSVITKNTEQNNIYKGNPAIATNVMATKLFKVLE</sequence>
<reference evidence="2 3" key="1">
    <citation type="submission" date="2022-10" db="EMBL/GenBank/DDBJ databases">
        <title>Host association and intracellularity evolved multiple times independently in the Rickettsiales.</title>
        <authorList>
            <person name="Castelli M."/>
            <person name="Nardi T."/>
            <person name="Gammuto L."/>
            <person name="Bellinzona G."/>
            <person name="Sabaneyeva E."/>
            <person name="Potekhin A."/>
            <person name="Serra V."/>
            <person name="Petroni G."/>
            <person name="Sassera D."/>
        </authorList>
    </citation>
    <scope>NUCLEOTIDE SEQUENCE [LARGE SCALE GENOMIC DNA]</scope>
    <source>
        <strain evidence="2 3">Kr 154-4</strain>
    </source>
</reference>
<evidence type="ECO:0000313" key="2">
    <source>
        <dbReference type="EMBL" id="WPY01137.1"/>
    </source>
</evidence>
<dbReference type="InterPro" id="IPR050179">
    <property type="entry name" value="Trans_hexapeptide_repeat"/>
</dbReference>
<comment type="similarity">
    <text evidence="1">Belongs to the transferase hexapeptide repeat family.</text>
</comment>
<keyword evidence="3" id="KW-1185">Reference proteome</keyword>
<dbReference type="InterPro" id="IPR001451">
    <property type="entry name" value="Hexapep"/>
</dbReference>
<organism evidence="2 3">
    <name type="scientific">Candidatus Trichorickettsia mobilis</name>
    <dbReference type="NCBI Taxonomy" id="1346319"/>
    <lineage>
        <taxon>Bacteria</taxon>
        <taxon>Pseudomonadati</taxon>
        <taxon>Pseudomonadota</taxon>
        <taxon>Alphaproteobacteria</taxon>
        <taxon>Rickettsiales</taxon>
        <taxon>Rickettsiaceae</taxon>
        <taxon>Rickettsieae</taxon>
        <taxon>Candidatus Trichorickettsia</taxon>
    </lineage>
</organism>